<sequence length="439" mass="48558">MKCYIGIDLGSTTTKAVVMDEKGEVLGRGITNSRSNYDTASRVAKLEAFISTRLTLFHRALEGLAGLEGEKIDRLLFNLERHFRLELFLEQLNDLHQTCAHNADDLRYPGQKDKICGVLDVAFTRLADSLKGLFAPGVVRKSDFFRDLAGSEYMNIAEETAKEMEASFDTLINIYDKSIIEVENRPPNDDMEGKFLRALENVLREETDLSVDSGDVMKAIKAVLDLDLEETFVVGTGYGRVRLPFPKEHIRSEILCHGLGAHLMYPKTRTVLDIGGQDTKGIQVDDKGIVVNFQMNDRCAAGCGRYLGYIADEMNLGLHELGPMAMQATKTTRINSTCTVFAGAELRDRLAMGEKRENIMAGLHRAIILRAMSIISRSGGITDEFTFTGGVAKNEAAVNQLRQLVNENYGDVKINIDPDSIYTGALGGAEFARRAVEEA</sequence>
<evidence type="ECO:0000313" key="6">
    <source>
        <dbReference type="EMBL" id="TVT54151.1"/>
    </source>
</evidence>
<dbReference type="InterPro" id="IPR011954">
    <property type="entry name" value="Benzoyl_CoA_Rdtase_A"/>
</dbReference>
<keyword evidence="3" id="KW-0408">Iron</keyword>
<dbReference type="GO" id="GO:0018522">
    <property type="term" value="F:benzoyl-CoA reductase activity"/>
    <property type="evidence" value="ECO:0007669"/>
    <property type="project" value="UniProtKB-EC"/>
</dbReference>
<organism evidence="6 7">
    <name type="scientific">Sedimenticola thiotaurini</name>
    <dbReference type="NCBI Taxonomy" id="1543721"/>
    <lineage>
        <taxon>Bacteria</taxon>
        <taxon>Pseudomonadati</taxon>
        <taxon>Pseudomonadota</taxon>
        <taxon>Gammaproteobacteria</taxon>
        <taxon>Chromatiales</taxon>
        <taxon>Sedimenticolaceae</taxon>
        <taxon>Sedimenticola</taxon>
    </lineage>
</organism>
<protein>
    <submittedName>
        <fullName evidence="6">Benzoyl-CoA reductase subunit A</fullName>
        <ecNumber evidence="6">1.3.7.8</ecNumber>
    </submittedName>
</protein>
<dbReference type="SUPFAM" id="SSF53067">
    <property type="entry name" value="Actin-like ATPase domain"/>
    <property type="match status" value="1"/>
</dbReference>
<evidence type="ECO:0000256" key="4">
    <source>
        <dbReference type="ARBA" id="ARBA00023014"/>
    </source>
</evidence>
<dbReference type="AlphaFoldDB" id="A0A558CZE6"/>
<dbReference type="PANTHER" id="PTHR32329:SF2">
    <property type="entry name" value="BIFUNCTIONAL PROTEIN [INCLUDES 2-HYDROXYACYL-COA DEHYDRATASE (N-TER) AND ITS ACTIVATOR DOMAIN (C_TERM)"/>
    <property type="match status" value="1"/>
</dbReference>
<dbReference type="Gene3D" id="3.30.420.40">
    <property type="match status" value="3"/>
</dbReference>
<dbReference type="EMBL" id="VMRY01000043">
    <property type="protein sequence ID" value="TVT54151.1"/>
    <property type="molecule type" value="Genomic_DNA"/>
</dbReference>
<reference evidence="6 7" key="1">
    <citation type="submission" date="2019-07" db="EMBL/GenBank/DDBJ databases">
        <title>The pathways for chlorine oxyanion respiration interact through the shared metabolite chlorate.</title>
        <authorList>
            <person name="Barnum T.P."/>
            <person name="Cheng Y."/>
            <person name="Hill K.A."/>
            <person name="Lucas L.N."/>
            <person name="Carlson H.K."/>
            <person name="Coates J.D."/>
        </authorList>
    </citation>
    <scope>NUCLEOTIDE SEQUENCE [LARGE SCALE GENOMIC DNA]</scope>
    <source>
        <strain evidence="6">BK-3</strain>
    </source>
</reference>
<dbReference type="InterPro" id="IPR043129">
    <property type="entry name" value="ATPase_NBD"/>
</dbReference>
<comment type="cofactor">
    <cofactor evidence="1">
        <name>[4Fe-4S] cluster</name>
        <dbReference type="ChEBI" id="CHEBI:49883"/>
    </cofactor>
</comment>
<dbReference type="GO" id="GO:0051536">
    <property type="term" value="F:iron-sulfur cluster binding"/>
    <property type="evidence" value="ECO:0007669"/>
    <property type="project" value="UniProtKB-KW"/>
</dbReference>
<dbReference type="InterPro" id="IPR008275">
    <property type="entry name" value="CoA_E_activase_dom"/>
</dbReference>
<dbReference type="NCBIfam" id="TIGR02259">
    <property type="entry name" value="benz_CoA_red_A"/>
    <property type="match status" value="1"/>
</dbReference>
<keyword evidence="4" id="KW-0411">Iron-sulfur</keyword>
<accession>A0A558CZE6</accession>
<dbReference type="PANTHER" id="PTHR32329">
    <property type="entry name" value="BIFUNCTIONAL PROTEIN [INCLUDES 2-HYDROXYACYL-COA DEHYDRATASE (N-TER) AND ITS ACTIVATOR DOMAIN (C_TERM)-RELATED"/>
    <property type="match status" value="1"/>
</dbReference>
<evidence type="ECO:0000256" key="3">
    <source>
        <dbReference type="ARBA" id="ARBA00023004"/>
    </source>
</evidence>
<feature type="domain" description="ATPase BadF/BadG/BcrA/BcrD type" evidence="5">
    <location>
        <begin position="5"/>
        <end position="432"/>
    </location>
</feature>
<evidence type="ECO:0000259" key="5">
    <source>
        <dbReference type="Pfam" id="PF01869"/>
    </source>
</evidence>
<keyword evidence="2" id="KW-0479">Metal-binding</keyword>
<dbReference type="NCBIfam" id="TIGR00241">
    <property type="entry name" value="CoA_E_activ"/>
    <property type="match status" value="1"/>
</dbReference>
<comment type="caution">
    <text evidence="6">The sequence shown here is derived from an EMBL/GenBank/DDBJ whole genome shotgun (WGS) entry which is preliminary data.</text>
</comment>
<dbReference type="EC" id="1.3.7.8" evidence="6"/>
<evidence type="ECO:0000256" key="1">
    <source>
        <dbReference type="ARBA" id="ARBA00001966"/>
    </source>
</evidence>
<dbReference type="Proteomes" id="UP000317355">
    <property type="component" value="Unassembled WGS sequence"/>
</dbReference>
<name>A0A558CZE6_9GAMM</name>
<proteinExistence type="predicted"/>
<dbReference type="InterPro" id="IPR002731">
    <property type="entry name" value="ATPase_BadF"/>
</dbReference>
<dbReference type="GO" id="GO:0046872">
    <property type="term" value="F:metal ion binding"/>
    <property type="evidence" value="ECO:0007669"/>
    <property type="project" value="UniProtKB-KW"/>
</dbReference>
<dbReference type="Pfam" id="PF01869">
    <property type="entry name" value="BcrAD_BadFG"/>
    <property type="match status" value="1"/>
</dbReference>
<gene>
    <name evidence="6" type="primary">bcrA</name>
    <name evidence="6" type="ORF">FHK82_10740</name>
</gene>
<evidence type="ECO:0000256" key="2">
    <source>
        <dbReference type="ARBA" id="ARBA00022723"/>
    </source>
</evidence>
<dbReference type="InterPro" id="IPR051805">
    <property type="entry name" value="Dehydratase_Activator_Redct"/>
</dbReference>
<evidence type="ECO:0000313" key="7">
    <source>
        <dbReference type="Proteomes" id="UP000317355"/>
    </source>
</evidence>
<keyword evidence="6" id="KW-0560">Oxidoreductase</keyword>